<proteinExistence type="predicted"/>
<dbReference type="AlphaFoldDB" id="A0A284QQY2"/>
<gene>
    <name evidence="1" type="ORF">ARMOST_02137</name>
</gene>
<name>A0A284QQY2_ARMOS</name>
<accession>A0A284QQY2</accession>
<protein>
    <submittedName>
        <fullName evidence="1">Uncharacterized protein</fullName>
    </submittedName>
</protein>
<keyword evidence="2" id="KW-1185">Reference proteome</keyword>
<organism evidence="1 2">
    <name type="scientific">Armillaria ostoyae</name>
    <name type="common">Armillaria root rot fungus</name>
    <dbReference type="NCBI Taxonomy" id="47428"/>
    <lineage>
        <taxon>Eukaryota</taxon>
        <taxon>Fungi</taxon>
        <taxon>Dikarya</taxon>
        <taxon>Basidiomycota</taxon>
        <taxon>Agaricomycotina</taxon>
        <taxon>Agaricomycetes</taxon>
        <taxon>Agaricomycetidae</taxon>
        <taxon>Agaricales</taxon>
        <taxon>Marasmiineae</taxon>
        <taxon>Physalacriaceae</taxon>
        <taxon>Armillaria</taxon>
    </lineage>
</organism>
<sequence>MGPGRSQPGLHPVFPPRLKFTTYLYLAPVHTPHTTTIIIAKTPARTLHASNADINGSQVHSSCRGSSNGGIVPDSSLKYLYNWRLPAS</sequence>
<evidence type="ECO:0000313" key="2">
    <source>
        <dbReference type="Proteomes" id="UP000219338"/>
    </source>
</evidence>
<reference evidence="2" key="1">
    <citation type="journal article" date="2017" name="Nat. Ecol. Evol.">
        <title>Genome expansion and lineage-specific genetic innovations in the forest pathogenic fungi Armillaria.</title>
        <authorList>
            <person name="Sipos G."/>
            <person name="Prasanna A.N."/>
            <person name="Walter M.C."/>
            <person name="O'Connor E."/>
            <person name="Balint B."/>
            <person name="Krizsan K."/>
            <person name="Kiss B."/>
            <person name="Hess J."/>
            <person name="Varga T."/>
            <person name="Slot J."/>
            <person name="Riley R."/>
            <person name="Boka B."/>
            <person name="Rigling D."/>
            <person name="Barry K."/>
            <person name="Lee J."/>
            <person name="Mihaltcheva S."/>
            <person name="LaButti K."/>
            <person name="Lipzen A."/>
            <person name="Waldron R."/>
            <person name="Moloney N.M."/>
            <person name="Sperisen C."/>
            <person name="Kredics L."/>
            <person name="Vagvoelgyi C."/>
            <person name="Patrignani A."/>
            <person name="Fitzpatrick D."/>
            <person name="Nagy I."/>
            <person name="Doyle S."/>
            <person name="Anderson J.B."/>
            <person name="Grigoriev I.V."/>
            <person name="Gueldener U."/>
            <person name="Muensterkoetter M."/>
            <person name="Nagy L.G."/>
        </authorList>
    </citation>
    <scope>NUCLEOTIDE SEQUENCE [LARGE SCALE GENOMIC DNA]</scope>
    <source>
        <strain evidence="2">C18/9</strain>
    </source>
</reference>
<dbReference type="Proteomes" id="UP000219338">
    <property type="component" value="Unassembled WGS sequence"/>
</dbReference>
<dbReference type="EMBL" id="FUEG01000001">
    <property type="protein sequence ID" value="SJK98865.1"/>
    <property type="molecule type" value="Genomic_DNA"/>
</dbReference>
<evidence type="ECO:0000313" key="1">
    <source>
        <dbReference type="EMBL" id="SJK98865.1"/>
    </source>
</evidence>